<evidence type="ECO:0000256" key="3">
    <source>
        <dbReference type="ARBA" id="ARBA00022833"/>
    </source>
</evidence>
<proteinExistence type="inferred from homology"/>
<evidence type="ECO:0000259" key="8">
    <source>
        <dbReference type="Pfam" id="PF21157"/>
    </source>
</evidence>
<sequence length="148" mass="17084">MSNNAAADKPEISTAPPRKSLQDVPTGEYMCAEQLAFFREILESEQRSLLDNARQTLTTIQHTETDPDPNDRASSEEKYLLEFRVRDRERKLLKKIDEALARIETGEYGWCQETGEPIGIPRLLARPTASLCLEAQERRELKHRQYDH</sequence>
<dbReference type="Pfam" id="PF21157">
    <property type="entry name" value="DksA_N"/>
    <property type="match status" value="1"/>
</dbReference>
<evidence type="ECO:0000256" key="4">
    <source>
        <dbReference type="HAMAP-Rule" id="MF_00926"/>
    </source>
</evidence>
<dbReference type="PANTHER" id="PTHR33823:SF2">
    <property type="entry name" value="RNA POLYMERASE-BINDING TRANSCRIPTION FACTOR DKSA"/>
    <property type="match status" value="1"/>
</dbReference>
<evidence type="ECO:0000256" key="6">
    <source>
        <dbReference type="SAM" id="MobiDB-lite"/>
    </source>
</evidence>
<dbReference type="InterPro" id="IPR037187">
    <property type="entry name" value="DnaK_N"/>
</dbReference>
<evidence type="ECO:0000259" key="7">
    <source>
        <dbReference type="Pfam" id="PF01258"/>
    </source>
</evidence>
<dbReference type="HAMAP" id="MF_00926">
    <property type="entry name" value="DksA"/>
    <property type="match status" value="1"/>
</dbReference>
<dbReference type="InterPro" id="IPR000962">
    <property type="entry name" value="Znf_DskA_TraR"/>
</dbReference>
<evidence type="ECO:0000256" key="2">
    <source>
        <dbReference type="ARBA" id="ARBA00022771"/>
    </source>
</evidence>
<gene>
    <name evidence="4" type="primary">dksA</name>
    <name evidence="9" type="ORF">SAMN05421881_102729</name>
</gene>
<dbReference type="PROSITE" id="PS51128">
    <property type="entry name" value="ZF_DKSA_2"/>
    <property type="match status" value="1"/>
</dbReference>
<dbReference type="InterPro" id="IPR048489">
    <property type="entry name" value="DksA_N"/>
</dbReference>
<comment type="subunit">
    <text evidence="4">Interacts directly with the RNA polymerase.</text>
</comment>
<dbReference type="SUPFAM" id="SSF57716">
    <property type="entry name" value="Glucocorticoid receptor-like (DNA-binding domain)"/>
    <property type="match status" value="1"/>
</dbReference>
<dbReference type="Proteomes" id="UP000198640">
    <property type="component" value="Unassembled WGS sequence"/>
</dbReference>
<dbReference type="GO" id="GO:0010468">
    <property type="term" value="P:regulation of gene expression"/>
    <property type="evidence" value="ECO:0007669"/>
    <property type="project" value="UniProtKB-UniRule"/>
</dbReference>
<evidence type="ECO:0000256" key="5">
    <source>
        <dbReference type="PROSITE-ProRule" id="PRU00510"/>
    </source>
</evidence>
<feature type="zinc finger region" description="dksA C4-type" evidence="5">
    <location>
        <begin position="111"/>
        <end position="135"/>
    </location>
</feature>
<keyword evidence="4" id="KW-0963">Cytoplasm</keyword>
<comment type="caution">
    <text evidence="4">Lacks conserved residue(s) required for the propagation of feature annotation.</text>
</comment>
<keyword evidence="10" id="KW-1185">Reference proteome</keyword>
<dbReference type="GO" id="GO:0008270">
    <property type="term" value="F:zinc ion binding"/>
    <property type="evidence" value="ECO:0007669"/>
    <property type="project" value="UniProtKB-UniRule"/>
</dbReference>
<keyword evidence="3 4" id="KW-0862">Zinc</keyword>
<dbReference type="PANTHER" id="PTHR33823">
    <property type="entry name" value="RNA POLYMERASE-BINDING TRANSCRIPTION FACTOR DKSA-RELATED"/>
    <property type="match status" value="1"/>
</dbReference>
<comment type="function">
    <text evidence="4">Transcription factor that acts by binding directly to the RNA polymerase (RNAP). Required for negative regulation of rRNA expression and positive regulation of several amino acid biosynthesis promoters.</text>
</comment>
<dbReference type="STRING" id="44576.SAMN05421881_102729"/>
<dbReference type="InterPro" id="IPR012784">
    <property type="entry name" value="DksA_RNA_pol-bd"/>
</dbReference>
<feature type="domain" description="DnaK suppressor protein DksA N-terminal" evidence="8">
    <location>
        <begin position="34"/>
        <end position="103"/>
    </location>
</feature>
<feature type="region of interest" description="Disordered" evidence="6">
    <location>
        <begin position="53"/>
        <end position="76"/>
    </location>
</feature>
<dbReference type="GO" id="GO:0005737">
    <property type="term" value="C:cytoplasm"/>
    <property type="evidence" value="ECO:0007669"/>
    <property type="project" value="UniProtKB-SubCell"/>
</dbReference>
<dbReference type="EMBL" id="FNOY01000027">
    <property type="protein sequence ID" value="SDY28600.1"/>
    <property type="molecule type" value="Genomic_DNA"/>
</dbReference>
<evidence type="ECO:0000256" key="1">
    <source>
        <dbReference type="ARBA" id="ARBA00022723"/>
    </source>
</evidence>
<organism evidence="9 10">
    <name type="scientific">Nitrosomonas halophila</name>
    <dbReference type="NCBI Taxonomy" id="44576"/>
    <lineage>
        <taxon>Bacteria</taxon>
        <taxon>Pseudomonadati</taxon>
        <taxon>Pseudomonadota</taxon>
        <taxon>Betaproteobacteria</taxon>
        <taxon>Nitrosomonadales</taxon>
        <taxon>Nitrosomonadaceae</taxon>
        <taxon>Nitrosomonas</taxon>
    </lineage>
</organism>
<feature type="region of interest" description="Disordered" evidence="6">
    <location>
        <begin position="1"/>
        <end position="26"/>
    </location>
</feature>
<comment type="similarity">
    <text evidence="4">Belongs to the DksA family.</text>
</comment>
<dbReference type="SUPFAM" id="SSF109635">
    <property type="entry name" value="DnaK suppressor protein DksA, alpha-hairpin domain"/>
    <property type="match status" value="1"/>
</dbReference>
<accession>A0A1H3ILM5</accession>
<evidence type="ECO:0000313" key="9">
    <source>
        <dbReference type="EMBL" id="SDY28600.1"/>
    </source>
</evidence>
<feature type="compositionally biased region" description="Basic and acidic residues" evidence="6">
    <location>
        <begin position="63"/>
        <end position="76"/>
    </location>
</feature>
<dbReference type="Pfam" id="PF01258">
    <property type="entry name" value="zf-dskA_traR"/>
    <property type="match status" value="1"/>
</dbReference>
<keyword evidence="1 4" id="KW-0479">Metal-binding</keyword>
<feature type="compositionally biased region" description="Polar residues" evidence="6">
    <location>
        <begin position="53"/>
        <end position="62"/>
    </location>
</feature>
<dbReference type="RefSeq" id="WP_090413984.1">
    <property type="nucleotide sequence ID" value="NZ_FNOY01000027.1"/>
</dbReference>
<evidence type="ECO:0000313" key="10">
    <source>
        <dbReference type="Proteomes" id="UP000198640"/>
    </source>
</evidence>
<feature type="domain" description="Zinc finger DksA/TraR C4-type" evidence="7">
    <location>
        <begin position="106"/>
        <end position="140"/>
    </location>
</feature>
<dbReference type="AlphaFoldDB" id="A0A1H3ILM5"/>
<keyword evidence="2 4" id="KW-0863">Zinc-finger</keyword>
<name>A0A1H3ILM5_9PROT</name>
<reference evidence="9 10" key="1">
    <citation type="submission" date="2016-10" db="EMBL/GenBank/DDBJ databases">
        <authorList>
            <person name="de Groot N.N."/>
        </authorList>
    </citation>
    <scope>NUCLEOTIDE SEQUENCE [LARGE SCALE GENOMIC DNA]</scope>
    <source>
        <strain evidence="9 10">Nm1</strain>
    </source>
</reference>
<dbReference type="Gene3D" id="1.20.120.910">
    <property type="entry name" value="DksA, coiled-coil domain"/>
    <property type="match status" value="1"/>
</dbReference>
<comment type="subcellular location">
    <subcellularLocation>
        <location evidence="4">Cytoplasm</location>
    </subcellularLocation>
</comment>
<dbReference type="OrthoDB" id="9803742at2"/>
<protein>
    <recommendedName>
        <fullName evidence="4">RNA polymerase-binding transcription factor DksA</fullName>
    </recommendedName>
</protein>
<dbReference type="NCBIfam" id="TIGR02420">
    <property type="entry name" value="dksA"/>
    <property type="match status" value="1"/>
</dbReference>